<evidence type="ECO:0000256" key="3">
    <source>
        <dbReference type="ARBA" id="ARBA00043996"/>
    </source>
</evidence>
<evidence type="ECO:0000256" key="1">
    <source>
        <dbReference type="ARBA" id="ARBA00022729"/>
    </source>
</evidence>
<evidence type="ECO:0000256" key="4">
    <source>
        <dbReference type="ARBA" id="ARBA00047591"/>
    </source>
</evidence>
<dbReference type="PANTHER" id="PTHR45856">
    <property type="entry name" value="ALPHA/BETA-HYDROLASES SUPERFAMILY PROTEIN"/>
    <property type="match status" value="1"/>
</dbReference>
<organism evidence="8 9">
    <name type="scientific">Ceraceosorus bombacis</name>
    <dbReference type="NCBI Taxonomy" id="401625"/>
    <lineage>
        <taxon>Eukaryota</taxon>
        <taxon>Fungi</taxon>
        <taxon>Dikarya</taxon>
        <taxon>Basidiomycota</taxon>
        <taxon>Ustilaginomycotina</taxon>
        <taxon>Exobasidiomycetes</taxon>
        <taxon>Ceraceosorales</taxon>
        <taxon>Ceraceosoraceae</taxon>
        <taxon>Ceraceosorus</taxon>
    </lineage>
</organism>
<accession>A0A0P1BGS1</accession>
<dbReference type="AlphaFoldDB" id="A0A0P1BGS1"/>
<dbReference type="STRING" id="401625.A0A0P1BGS1"/>
<dbReference type="Pfam" id="PF01764">
    <property type="entry name" value="Lipase_3"/>
    <property type="match status" value="1"/>
</dbReference>
<dbReference type="Proteomes" id="UP000054845">
    <property type="component" value="Unassembled WGS sequence"/>
</dbReference>
<dbReference type="PANTHER" id="PTHR45856:SF25">
    <property type="entry name" value="FUNGAL LIPASE-LIKE DOMAIN-CONTAINING PROTEIN"/>
    <property type="match status" value="1"/>
</dbReference>
<evidence type="ECO:0000313" key="8">
    <source>
        <dbReference type="EMBL" id="CEH15535.1"/>
    </source>
</evidence>
<reference evidence="8 9" key="1">
    <citation type="submission" date="2014-09" db="EMBL/GenBank/DDBJ databases">
        <authorList>
            <person name="Magalhaes I.L.F."/>
            <person name="Oliveira U."/>
            <person name="Santos F.R."/>
            <person name="Vidigal T.H.D.A."/>
            <person name="Brescovit A.D."/>
            <person name="Santos A.J."/>
        </authorList>
    </citation>
    <scope>NUCLEOTIDE SEQUENCE [LARGE SCALE GENOMIC DNA]</scope>
</reference>
<dbReference type="CDD" id="cd00519">
    <property type="entry name" value="Lipase_3"/>
    <property type="match status" value="1"/>
</dbReference>
<evidence type="ECO:0000313" key="9">
    <source>
        <dbReference type="Proteomes" id="UP000054845"/>
    </source>
</evidence>
<name>A0A0P1BGS1_9BASI</name>
<feature type="domain" description="Fungal lipase-type" evidence="7">
    <location>
        <begin position="95"/>
        <end position="235"/>
    </location>
</feature>
<dbReference type="GO" id="GO:0006629">
    <property type="term" value="P:lipid metabolic process"/>
    <property type="evidence" value="ECO:0007669"/>
    <property type="project" value="InterPro"/>
</dbReference>
<feature type="chain" id="PRO_5006059488" evidence="6">
    <location>
        <begin position="21"/>
        <end position="299"/>
    </location>
</feature>
<evidence type="ECO:0000256" key="2">
    <source>
        <dbReference type="ARBA" id="ARBA00023157"/>
    </source>
</evidence>
<comment type="similarity">
    <text evidence="3">Belongs to the AB hydrolase superfamily. Lipase family. Class 3 subfamily.</text>
</comment>
<keyword evidence="1 6" id="KW-0732">Signal</keyword>
<dbReference type="OrthoDB" id="426718at2759"/>
<dbReference type="SUPFAM" id="SSF53474">
    <property type="entry name" value="alpha/beta-Hydrolases"/>
    <property type="match status" value="1"/>
</dbReference>
<dbReference type="Gene3D" id="3.40.50.1820">
    <property type="entry name" value="alpha/beta hydrolase"/>
    <property type="match status" value="1"/>
</dbReference>
<keyword evidence="9" id="KW-1185">Reference proteome</keyword>
<dbReference type="InterPro" id="IPR029058">
    <property type="entry name" value="AB_hydrolase_fold"/>
</dbReference>
<dbReference type="InterPro" id="IPR051218">
    <property type="entry name" value="Sec_MonoDiacylglyc_Lipase"/>
</dbReference>
<sequence>MRAFNIVLGLAAVMLPSMHAVPVQSISERQSTDQPSTIDGTPFRLAVRYAQGAYCQPSLQRLLFSRGRVIYVAGDNAKLPITFVAYDELTNKVVVSHQGTNPTSADSVYIDAQYLPTLPDRRLNGCVDPGSAMHIGFQKAWAETADPILAAVKEQLTTHPGATLLVTGHSLGAALATLDSAYLRCNLPDVPLQTTVLGLPRVGNSKFADSIDRLHNGTFHYLVNGQDPVPHIPFRQLSYEHPTGEVWINPANENEALSCPGRENSRCSNSVDPRTYNIGDHVGTYFERQLTGFPSPNLC</sequence>
<comment type="catalytic activity">
    <reaction evidence="4">
        <text>a diacylglycerol + H2O = a monoacylglycerol + a fatty acid + H(+)</text>
        <dbReference type="Rhea" id="RHEA:32731"/>
        <dbReference type="ChEBI" id="CHEBI:15377"/>
        <dbReference type="ChEBI" id="CHEBI:15378"/>
        <dbReference type="ChEBI" id="CHEBI:17408"/>
        <dbReference type="ChEBI" id="CHEBI:18035"/>
        <dbReference type="ChEBI" id="CHEBI:28868"/>
    </reaction>
</comment>
<dbReference type="EMBL" id="CCYA01000264">
    <property type="protein sequence ID" value="CEH15535.1"/>
    <property type="molecule type" value="Genomic_DNA"/>
</dbReference>
<comment type="catalytic activity">
    <reaction evidence="5">
        <text>a monoacylglycerol + H2O = glycerol + a fatty acid + H(+)</text>
        <dbReference type="Rhea" id="RHEA:15245"/>
        <dbReference type="ChEBI" id="CHEBI:15377"/>
        <dbReference type="ChEBI" id="CHEBI:15378"/>
        <dbReference type="ChEBI" id="CHEBI:17408"/>
        <dbReference type="ChEBI" id="CHEBI:17754"/>
        <dbReference type="ChEBI" id="CHEBI:28868"/>
    </reaction>
</comment>
<dbReference type="InterPro" id="IPR002921">
    <property type="entry name" value="Fungal_lipase-type"/>
</dbReference>
<protein>
    <submittedName>
        <fullName evidence="8">Predicted lipase</fullName>
    </submittedName>
</protein>
<feature type="signal peptide" evidence="6">
    <location>
        <begin position="1"/>
        <end position="20"/>
    </location>
</feature>
<evidence type="ECO:0000256" key="5">
    <source>
        <dbReference type="ARBA" id="ARBA00048461"/>
    </source>
</evidence>
<keyword evidence="2" id="KW-1015">Disulfide bond</keyword>
<evidence type="ECO:0000256" key="6">
    <source>
        <dbReference type="SAM" id="SignalP"/>
    </source>
</evidence>
<proteinExistence type="inferred from homology"/>
<evidence type="ECO:0000259" key="7">
    <source>
        <dbReference type="Pfam" id="PF01764"/>
    </source>
</evidence>